<dbReference type="InParanoid" id="B9SXK2"/>
<accession>B9SXK2</accession>
<evidence type="ECO:0000313" key="1">
    <source>
        <dbReference type="EMBL" id="EEF31675.1"/>
    </source>
</evidence>
<reference evidence="2" key="1">
    <citation type="journal article" date="2010" name="Nat. Biotechnol.">
        <title>Draft genome sequence of the oilseed species Ricinus communis.</title>
        <authorList>
            <person name="Chan A.P."/>
            <person name="Crabtree J."/>
            <person name="Zhao Q."/>
            <person name="Lorenzi H."/>
            <person name="Orvis J."/>
            <person name="Puiu D."/>
            <person name="Melake-Berhan A."/>
            <person name="Jones K.M."/>
            <person name="Redman J."/>
            <person name="Chen G."/>
            <person name="Cahoon E.B."/>
            <person name="Gedil M."/>
            <person name="Stanke M."/>
            <person name="Haas B.J."/>
            <person name="Wortman J.R."/>
            <person name="Fraser-Liggett C.M."/>
            <person name="Ravel J."/>
            <person name="Rabinowicz P.D."/>
        </authorList>
    </citation>
    <scope>NUCLEOTIDE SEQUENCE [LARGE SCALE GENOMIC DNA]</scope>
    <source>
        <strain evidence="2">cv. Hale</strain>
    </source>
</reference>
<proteinExistence type="predicted"/>
<name>B9SXK2_RICCO</name>
<sequence>MDVHFEFLQLLLLKLAPKCHKPRSIILILSTPLLYFHFQSILKVLSNATLVEITALGFAFIVRSTNPMYMTCVPIVASTNQYVQPPRSNNIMNGASHERSSGWSCPTSMSDSAGKHIGWFLFHLIDSV</sequence>
<gene>
    <name evidence="1" type="ORF">RCOM_0504240</name>
</gene>
<protein>
    <submittedName>
        <fullName evidence="1">Uncharacterized protein</fullName>
    </submittedName>
</protein>
<dbReference type="AlphaFoldDB" id="B9SXK2"/>
<dbReference type="Proteomes" id="UP000008311">
    <property type="component" value="Unassembled WGS sequence"/>
</dbReference>
<evidence type="ECO:0000313" key="2">
    <source>
        <dbReference type="Proteomes" id="UP000008311"/>
    </source>
</evidence>
<dbReference type="EMBL" id="EQ974226">
    <property type="protein sequence ID" value="EEF31675.1"/>
    <property type="molecule type" value="Genomic_DNA"/>
</dbReference>
<organism evidence="1 2">
    <name type="scientific">Ricinus communis</name>
    <name type="common">Castor bean</name>
    <dbReference type="NCBI Taxonomy" id="3988"/>
    <lineage>
        <taxon>Eukaryota</taxon>
        <taxon>Viridiplantae</taxon>
        <taxon>Streptophyta</taxon>
        <taxon>Embryophyta</taxon>
        <taxon>Tracheophyta</taxon>
        <taxon>Spermatophyta</taxon>
        <taxon>Magnoliopsida</taxon>
        <taxon>eudicotyledons</taxon>
        <taxon>Gunneridae</taxon>
        <taxon>Pentapetalae</taxon>
        <taxon>rosids</taxon>
        <taxon>fabids</taxon>
        <taxon>Malpighiales</taxon>
        <taxon>Euphorbiaceae</taxon>
        <taxon>Acalyphoideae</taxon>
        <taxon>Acalypheae</taxon>
        <taxon>Ricinus</taxon>
    </lineage>
</organism>
<keyword evidence="2" id="KW-1185">Reference proteome</keyword>